<dbReference type="EMBL" id="JAVRRA010026187">
    <property type="protein sequence ID" value="KAK5095170.1"/>
    <property type="molecule type" value="Genomic_DNA"/>
</dbReference>
<protein>
    <submittedName>
        <fullName evidence="2">Inc metabolism membrane protein</fullName>
    </submittedName>
</protein>
<evidence type="ECO:0000313" key="3">
    <source>
        <dbReference type="Proteomes" id="UP001357485"/>
    </source>
</evidence>
<feature type="non-terminal residue" evidence="2">
    <location>
        <position position="1"/>
    </location>
</feature>
<evidence type="ECO:0000313" key="2">
    <source>
        <dbReference type="EMBL" id="KAK5095170.1"/>
    </source>
</evidence>
<proteinExistence type="predicted"/>
<reference evidence="2 3" key="1">
    <citation type="submission" date="2023-08" db="EMBL/GenBank/DDBJ databases">
        <title>Black Yeasts Isolated from many extreme environments.</title>
        <authorList>
            <person name="Coleine C."/>
            <person name="Stajich J.E."/>
            <person name="Selbmann L."/>
        </authorList>
    </citation>
    <scope>NUCLEOTIDE SEQUENCE [LARGE SCALE GENOMIC DNA]</scope>
    <source>
        <strain evidence="2 3">CCFEE 536</strain>
    </source>
</reference>
<comment type="caution">
    <text evidence="2">The sequence shown here is derived from an EMBL/GenBank/DDBJ whole genome shotgun (WGS) entry which is preliminary data.</text>
</comment>
<keyword evidence="3" id="KW-1185">Reference proteome</keyword>
<dbReference type="Proteomes" id="UP001357485">
    <property type="component" value="Unassembled WGS sequence"/>
</dbReference>
<organism evidence="2 3">
    <name type="scientific">Cryomyces antarcticus</name>
    <dbReference type="NCBI Taxonomy" id="329879"/>
    <lineage>
        <taxon>Eukaryota</taxon>
        <taxon>Fungi</taxon>
        <taxon>Dikarya</taxon>
        <taxon>Ascomycota</taxon>
        <taxon>Pezizomycotina</taxon>
        <taxon>Dothideomycetes</taxon>
        <taxon>Dothideomycetes incertae sedis</taxon>
        <taxon>Cryomyces</taxon>
    </lineage>
</organism>
<gene>
    <name evidence="2" type="primary">IZH3_2</name>
    <name evidence="2" type="ORF">LTR16_007388</name>
</gene>
<evidence type="ECO:0000256" key="1">
    <source>
        <dbReference type="SAM" id="MobiDB-lite"/>
    </source>
</evidence>
<feature type="region of interest" description="Disordered" evidence="1">
    <location>
        <begin position="63"/>
        <end position="83"/>
    </location>
</feature>
<sequence length="262" mass="29447">RCGDTSLHDQTVFDGLHDDVGHNGVLGRAYTRAYVWNFTSSRGTSPEEAALFVHSQVISSGSRQYPASGAQRERNSNNNVVSANPHTQVDRFLAELGRRLDFLDSYGHLKLDHSIDRAYATLHAVRDSCSHVSDEVIGAGRRRARVLVETLEERYKGALATKDTLEQKVQEGVRLMESTLTDFESRAYAVRDSGIGTAASDFIDESWRRVDEGIERAKEVVDEGIEKAQRAKETMKENIEYAIKCAREQGLIKYDDLPDPWR</sequence>
<name>A0ABR0KH43_9PEZI</name>
<accession>A0ABR0KH43</accession>
<feature type="non-terminal residue" evidence="2">
    <location>
        <position position="262"/>
    </location>
</feature>